<dbReference type="OrthoDB" id="5357at2759"/>
<gene>
    <name evidence="2" type="ORF">Rsub_11250</name>
</gene>
<protein>
    <submittedName>
        <fullName evidence="2">Uncharacterized protein</fullName>
    </submittedName>
</protein>
<feature type="compositionally biased region" description="Low complexity" evidence="1">
    <location>
        <begin position="353"/>
        <end position="362"/>
    </location>
</feature>
<evidence type="ECO:0000313" key="2">
    <source>
        <dbReference type="EMBL" id="GBF98356.1"/>
    </source>
</evidence>
<organism evidence="2 3">
    <name type="scientific">Raphidocelis subcapitata</name>
    <dbReference type="NCBI Taxonomy" id="307507"/>
    <lineage>
        <taxon>Eukaryota</taxon>
        <taxon>Viridiplantae</taxon>
        <taxon>Chlorophyta</taxon>
        <taxon>core chlorophytes</taxon>
        <taxon>Chlorophyceae</taxon>
        <taxon>CS clade</taxon>
        <taxon>Sphaeropleales</taxon>
        <taxon>Selenastraceae</taxon>
        <taxon>Raphidocelis</taxon>
    </lineage>
</organism>
<dbReference type="AlphaFoldDB" id="A0A2V0PEU3"/>
<dbReference type="EMBL" id="BDRX01000122">
    <property type="protein sequence ID" value="GBF98356.1"/>
    <property type="molecule type" value="Genomic_DNA"/>
</dbReference>
<proteinExistence type="predicted"/>
<dbReference type="InParanoid" id="A0A2V0PEU3"/>
<feature type="region of interest" description="Disordered" evidence="1">
    <location>
        <begin position="353"/>
        <end position="396"/>
    </location>
</feature>
<reference evidence="2 3" key="1">
    <citation type="journal article" date="2018" name="Sci. Rep.">
        <title>Raphidocelis subcapitata (=Pseudokirchneriella subcapitata) provides an insight into genome evolution and environmental adaptations in the Sphaeropleales.</title>
        <authorList>
            <person name="Suzuki S."/>
            <person name="Yamaguchi H."/>
            <person name="Nakajima N."/>
            <person name="Kawachi M."/>
        </authorList>
    </citation>
    <scope>NUCLEOTIDE SEQUENCE [LARGE SCALE GENOMIC DNA]</scope>
    <source>
        <strain evidence="2 3">NIES-35</strain>
    </source>
</reference>
<feature type="region of interest" description="Disordered" evidence="1">
    <location>
        <begin position="37"/>
        <end position="65"/>
    </location>
</feature>
<evidence type="ECO:0000313" key="3">
    <source>
        <dbReference type="Proteomes" id="UP000247498"/>
    </source>
</evidence>
<dbReference type="Proteomes" id="UP000247498">
    <property type="component" value="Unassembled WGS sequence"/>
</dbReference>
<feature type="compositionally biased region" description="Low complexity" evidence="1">
    <location>
        <begin position="380"/>
        <end position="396"/>
    </location>
</feature>
<feature type="compositionally biased region" description="Low complexity" evidence="1">
    <location>
        <begin position="51"/>
        <end position="61"/>
    </location>
</feature>
<feature type="compositionally biased region" description="Gly residues" evidence="1">
    <location>
        <begin position="363"/>
        <end position="379"/>
    </location>
</feature>
<keyword evidence="3" id="KW-1185">Reference proteome</keyword>
<evidence type="ECO:0000256" key="1">
    <source>
        <dbReference type="SAM" id="MobiDB-lite"/>
    </source>
</evidence>
<name>A0A2V0PEU3_9CHLO</name>
<sequence>MSVVSTRAAAVLPPRGAPLAASGRRAGAPLLRRCTAQPCARGSPQPARVQSGSCSPSSGPGLLRHIGRAAPRRGVAARAQGGGGGGGGDEGGSGGTSPIIFVVGAALAAALAATAWRGPLEDIFLYSDWGEALDDALSNGAVAGLGAGDAAGALLWSCALWFATPWQLLLLFLGKIETERPSDGLISFLGRAAGLPVDDIGYEAPRWARAAAAAACLAGGAGVAALLSVSLGDATWSVSSGLGALVAAAVYEVGRPERLSGAEAIRLEEQWQEFSRFADRRLQRGGRCHESEVWTAFRRDHPRYRSRDALPDATLRTMVVNWFPEAERTRNGFYKNVSLAPYVDAFTGQQLGSSIGSRSGDSSGSGGDSSDEGAGGGGADAAAVPAAPAQQPGSAE</sequence>
<comment type="caution">
    <text evidence="2">The sequence shown here is derived from an EMBL/GenBank/DDBJ whole genome shotgun (WGS) entry which is preliminary data.</text>
</comment>
<accession>A0A2V0PEU3</accession>